<evidence type="ECO:0000313" key="2">
    <source>
        <dbReference type="EMBL" id="TWF82159.1"/>
    </source>
</evidence>
<gene>
    <name evidence="2" type="ORF">FHX44_118104</name>
</gene>
<feature type="region of interest" description="Disordered" evidence="1">
    <location>
        <begin position="1"/>
        <end position="32"/>
    </location>
</feature>
<organism evidence="2 3">
    <name type="scientific">Pseudonocardia hierapolitana</name>
    <dbReference type="NCBI Taxonomy" id="1128676"/>
    <lineage>
        <taxon>Bacteria</taxon>
        <taxon>Bacillati</taxon>
        <taxon>Actinomycetota</taxon>
        <taxon>Actinomycetes</taxon>
        <taxon>Pseudonocardiales</taxon>
        <taxon>Pseudonocardiaceae</taxon>
        <taxon>Pseudonocardia</taxon>
    </lineage>
</organism>
<dbReference type="AlphaFoldDB" id="A0A561T4Y6"/>
<evidence type="ECO:0000313" key="3">
    <source>
        <dbReference type="Proteomes" id="UP000321261"/>
    </source>
</evidence>
<accession>A0A561T4Y6</accession>
<dbReference type="Proteomes" id="UP000321261">
    <property type="component" value="Unassembled WGS sequence"/>
</dbReference>
<keyword evidence="3" id="KW-1185">Reference proteome</keyword>
<dbReference type="EMBL" id="VIWU01000001">
    <property type="protein sequence ID" value="TWF82159.1"/>
    <property type="molecule type" value="Genomic_DNA"/>
</dbReference>
<name>A0A561T4Y6_9PSEU</name>
<comment type="caution">
    <text evidence="2">The sequence shown here is derived from an EMBL/GenBank/DDBJ whole genome shotgun (WGS) entry which is preliminary data.</text>
</comment>
<proteinExistence type="predicted"/>
<sequence>MQPLPIRNGQTTGLAAELTPYGRSRSSIHWAG</sequence>
<reference evidence="2 3" key="1">
    <citation type="submission" date="2019-06" db="EMBL/GenBank/DDBJ databases">
        <title>Sequencing the genomes of 1000 actinobacteria strains.</title>
        <authorList>
            <person name="Klenk H.-P."/>
        </authorList>
    </citation>
    <scope>NUCLEOTIDE SEQUENCE [LARGE SCALE GENOMIC DNA]</scope>
    <source>
        <strain evidence="2 3">DSM 45671</strain>
    </source>
</reference>
<protein>
    <submittedName>
        <fullName evidence="2">Uncharacterized protein</fullName>
    </submittedName>
</protein>
<evidence type="ECO:0000256" key="1">
    <source>
        <dbReference type="SAM" id="MobiDB-lite"/>
    </source>
</evidence>